<evidence type="ECO:0000313" key="1">
    <source>
        <dbReference type="EMBL" id="SDR07707.1"/>
    </source>
</evidence>
<dbReference type="EMBL" id="FNKX01000001">
    <property type="protein sequence ID" value="SDR07707.1"/>
    <property type="molecule type" value="Genomic_DNA"/>
</dbReference>
<sequence length="60" mass="6478">MVMKGKTGNIHGVEVKARAGVQLPTTKVNASSADGRKQILNAAKRVYEQHHAVIQALAKR</sequence>
<reference evidence="2" key="1">
    <citation type="submission" date="2016-10" db="EMBL/GenBank/DDBJ databases">
        <authorList>
            <person name="Varghese N."/>
            <person name="Submissions S."/>
        </authorList>
    </citation>
    <scope>NUCLEOTIDE SEQUENCE [LARGE SCALE GENOMIC DNA]</scope>
    <source>
        <strain evidence="2">DUS833</strain>
    </source>
</reference>
<name>A0A1H1G3A8_9BURK</name>
<dbReference type="Proteomes" id="UP000199365">
    <property type="component" value="Unassembled WGS sequence"/>
</dbReference>
<gene>
    <name evidence="1" type="ORF">SAMN05445850_2697</name>
</gene>
<dbReference type="AlphaFoldDB" id="A0A1H1G3A8"/>
<dbReference type="STRING" id="157910.SAMN05445850_2697"/>
<accession>A0A1H1G3A8</accession>
<protein>
    <submittedName>
        <fullName evidence="1">Uncharacterized protein</fullName>
    </submittedName>
</protein>
<organism evidence="1 2">
    <name type="scientific">Paraburkholderia tuberum</name>
    <dbReference type="NCBI Taxonomy" id="157910"/>
    <lineage>
        <taxon>Bacteria</taxon>
        <taxon>Pseudomonadati</taxon>
        <taxon>Pseudomonadota</taxon>
        <taxon>Betaproteobacteria</taxon>
        <taxon>Burkholderiales</taxon>
        <taxon>Burkholderiaceae</taxon>
        <taxon>Paraburkholderia</taxon>
    </lineage>
</organism>
<evidence type="ECO:0000313" key="2">
    <source>
        <dbReference type="Proteomes" id="UP000199365"/>
    </source>
</evidence>
<keyword evidence="2" id="KW-1185">Reference proteome</keyword>
<proteinExistence type="predicted"/>